<keyword evidence="2" id="KW-1185">Reference proteome</keyword>
<evidence type="ECO:0000313" key="1">
    <source>
        <dbReference type="EMBL" id="CEG41792.1"/>
    </source>
</evidence>
<protein>
    <submittedName>
        <fullName evidence="1">Uncharacterized protein</fullName>
    </submittedName>
</protein>
<dbReference type="GeneID" id="36407172"/>
<proteinExistence type="predicted"/>
<dbReference type="Proteomes" id="UP000054928">
    <property type="component" value="Unassembled WGS sequence"/>
</dbReference>
<name>A0A0P1AKZ0_PLAHL</name>
<evidence type="ECO:0000313" key="2">
    <source>
        <dbReference type="Proteomes" id="UP000054928"/>
    </source>
</evidence>
<accession>A0A0P1AKZ0</accession>
<sequence length="104" mass="11394">MVPERGSPDTSYRIRSELLFRDGEIRCRTPTHSSNCTPPQHSVRVTYPSDIDLTNIQRVSSPPGAIAATQQLCGGDLLVFGALKAAHIRPTTKKNAAKFGRCEE</sequence>
<reference evidence="2" key="1">
    <citation type="submission" date="2014-09" db="EMBL/GenBank/DDBJ databases">
        <authorList>
            <person name="Sharma Rahul"/>
            <person name="Thines Marco"/>
        </authorList>
    </citation>
    <scope>NUCLEOTIDE SEQUENCE [LARGE SCALE GENOMIC DNA]</scope>
</reference>
<dbReference type="RefSeq" id="XP_024578161.1">
    <property type="nucleotide sequence ID" value="XM_024727600.1"/>
</dbReference>
<organism evidence="1 2">
    <name type="scientific">Plasmopara halstedii</name>
    <name type="common">Downy mildew of sunflower</name>
    <dbReference type="NCBI Taxonomy" id="4781"/>
    <lineage>
        <taxon>Eukaryota</taxon>
        <taxon>Sar</taxon>
        <taxon>Stramenopiles</taxon>
        <taxon>Oomycota</taxon>
        <taxon>Peronosporomycetes</taxon>
        <taxon>Peronosporales</taxon>
        <taxon>Peronosporaceae</taxon>
        <taxon>Plasmopara</taxon>
    </lineage>
</organism>
<dbReference type="AlphaFoldDB" id="A0A0P1AKZ0"/>
<dbReference type="EMBL" id="CCYD01000610">
    <property type="protein sequence ID" value="CEG41792.1"/>
    <property type="molecule type" value="Genomic_DNA"/>
</dbReference>